<evidence type="ECO:0000313" key="8">
    <source>
        <dbReference type="EMBL" id="KTF03916.1"/>
    </source>
</evidence>
<name>A0A0W1KK38_9ACTO</name>
<dbReference type="PATRIC" id="fig|59561.3.peg.1237"/>
<protein>
    <submittedName>
        <fullName evidence="8">ComEC family competence protein</fullName>
    </submittedName>
    <submittedName>
        <fullName evidence="9">ComEC/Rec2 family competence protein</fullName>
    </submittedName>
</protein>
<keyword evidence="2" id="KW-1003">Cell membrane</keyword>
<feature type="transmembrane region" description="Helical" evidence="6">
    <location>
        <begin position="426"/>
        <end position="448"/>
    </location>
</feature>
<dbReference type="Pfam" id="PF00753">
    <property type="entry name" value="Lactamase_B"/>
    <property type="match status" value="1"/>
</dbReference>
<feature type="domain" description="Metallo-beta-lactamase" evidence="7">
    <location>
        <begin position="490"/>
        <end position="676"/>
    </location>
</feature>
<feature type="transmembrane region" description="Helical" evidence="6">
    <location>
        <begin position="338"/>
        <end position="357"/>
    </location>
</feature>
<dbReference type="PANTHER" id="PTHR30619">
    <property type="entry name" value="DNA INTERNALIZATION/COMPETENCE PROTEIN COMEC/REC2"/>
    <property type="match status" value="1"/>
</dbReference>
<feature type="transmembrane region" description="Helical" evidence="6">
    <location>
        <begin position="12"/>
        <end position="37"/>
    </location>
</feature>
<dbReference type="InterPro" id="IPR035681">
    <property type="entry name" value="ComA-like_MBL"/>
</dbReference>
<dbReference type="RefSeq" id="WP_062613790.1">
    <property type="nucleotide sequence ID" value="NZ_CALTZF010000008.1"/>
</dbReference>
<evidence type="ECO:0000256" key="4">
    <source>
        <dbReference type="ARBA" id="ARBA00022989"/>
    </source>
</evidence>
<keyword evidence="5 6" id="KW-0472">Membrane</keyword>
<feature type="transmembrane region" description="Helical" evidence="6">
    <location>
        <begin position="307"/>
        <end position="326"/>
    </location>
</feature>
<accession>A0A0W1KK38</accession>
<dbReference type="STRING" id="59561.AQZ59_01245"/>
<evidence type="ECO:0000256" key="1">
    <source>
        <dbReference type="ARBA" id="ARBA00004651"/>
    </source>
</evidence>
<feature type="transmembrane region" description="Helical" evidence="6">
    <location>
        <begin position="43"/>
        <end position="65"/>
    </location>
</feature>
<proteinExistence type="predicted"/>
<dbReference type="EMBL" id="JASPDQ010000013">
    <property type="protein sequence ID" value="MDK8602053.1"/>
    <property type="molecule type" value="Genomic_DNA"/>
</dbReference>
<keyword evidence="10" id="KW-1185">Reference proteome</keyword>
<feature type="transmembrane region" description="Helical" evidence="6">
    <location>
        <begin position="240"/>
        <end position="264"/>
    </location>
</feature>
<dbReference type="SMART" id="SM00849">
    <property type="entry name" value="Lactamase_B"/>
    <property type="match status" value="1"/>
</dbReference>
<evidence type="ECO:0000256" key="2">
    <source>
        <dbReference type="ARBA" id="ARBA00022475"/>
    </source>
</evidence>
<dbReference type="InterPro" id="IPR001279">
    <property type="entry name" value="Metallo-B-lactamas"/>
</dbReference>
<evidence type="ECO:0000313" key="10">
    <source>
        <dbReference type="Proteomes" id="UP000054404"/>
    </source>
</evidence>
<comment type="caution">
    <text evidence="8">The sequence shown here is derived from an EMBL/GenBank/DDBJ whole genome shotgun (WGS) entry which is preliminary data.</text>
</comment>
<feature type="transmembrane region" description="Helical" evidence="6">
    <location>
        <begin position="285"/>
        <end position="301"/>
    </location>
</feature>
<dbReference type="Proteomes" id="UP000054404">
    <property type="component" value="Unassembled WGS sequence"/>
</dbReference>
<comment type="subcellular location">
    <subcellularLocation>
        <location evidence="1">Cell membrane</location>
        <topology evidence="1">Multi-pass membrane protein</topology>
    </subcellularLocation>
</comment>
<dbReference type="NCBIfam" id="TIGR00360">
    <property type="entry name" value="ComEC_N-term"/>
    <property type="match status" value="1"/>
</dbReference>
<reference evidence="8 10" key="1">
    <citation type="submission" date="2015-11" db="EMBL/GenBank/DDBJ databases">
        <title>Draft Genome Sequence of the Type Strain Trueperella bernardiae LCDC 89-0504T, Isolated from Blood Culture.</title>
        <authorList>
            <person name="Bernier A.-M."/>
            <person name="Bernard K."/>
        </authorList>
    </citation>
    <scope>NUCLEOTIDE SEQUENCE [LARGE SCALE GENOMIC DNA]</scope>
    <source>
        <strain evidence="8 10">LCDC 89-0504</strain>
    </source>
</reference>
<dbReference type="CDD" id="cd07731">
    <property type="entry name" value="ComA-like_MBL-fold"/>
    <property type="match status" value="1"/>
</dbReference>
<dbReference type="Pfam" id="PF03772">
    <property type="entry name" value="Competence"/>
    <property type="match status" value="1"/>
</dbReference>
<evidence type="ECO:0000259" key="7">
    <source>
        <dbReference type="SMART" id="SM00849"/>
    </source>
</evidence>
<dbReference type="EMBL" id="LNIZ01000005">
    <property type="protein sequence ID" value="KTF03916.1"/>
    <property type="molecule type" value="Genomic_DNA"/>
</dbReference>
<dbReference type="SUPFAM" id="SSF56281">
    <property type="entry name" value="Metallo-hydrolase/oxidoreductase"/>
    <property type="match status" value="1"/>
</dbReference>
<dbReference type="Proteomes" id="UP001225576">
    <property type="component" value="Unassembled WGS sequence"/>
</dbReference>
<dbReference type="GO" id="GO:0005886">
    <property type="term" value="C:plasma membrane"/>
    <property type="evidence" value="ECO:0007669"/>
    <property type="project" value="UniProtKB-SubCell"/>
</dbReference>
<evidence type="ECO:0000313" key="9">
    <source>
        <dbReference type="EMBL" id="MDK8602053.1"/>
    </source>
</evidence>
<dbReference type="Gene3D" id="3.60.15.10">
    <property type="entry name" value="Ribonuclease Z/Hydroxyacylglutathione hydrolase-like"/>
    <property type="match status" value="1"/>
</dbReference>
<feature type="transmembrane region" description="Helical" evidence="6">
    <location>
        <begin position="215"/>
        <end position="234"/>
    </location>
</feature>
<evidence type="ECO:0000256" key="5">
    <source>
        <dbReference type="ARBA" id="ARBA00023136"/>
    </source>
</evidence>
<reference evidence="9" key="2">
    <citation type="submission" date="2023-05" db="EMBL/GenBank/DDBJ databases">
        <title>Genomic Catalog of Human Bladder Bacteria.</title>
        <authorList>
            <person name="Du J."/>
        </authorList>
    </citation>
    <scope>NUCLEOTIDE SEQUENCE</scope>
    <source>
        <strain evidence="9">UMB1304A</strain>
    </source>
</reference>
<feature type="transmembrane region" description="Helical" evidence="6">
    <location>
        <begin position="455"/>
        <end position="473"/>
    </location>
</feature>
<dbReference type="InterPro" id="IPR004477">
    <property type="entry name" value="ComEC_N"/>
</dbReference>
<organism evidence="8 10">
    <name type="scientific">Trueperella bernardiae</name>
    <dbReference type="NCBI Taxonomy" id="59561"/>
    <lineage>
        <taxon>Bacteria</taxon>
        <taxon>Bacillati</taxon>
        <taxon>Actinomycetota</taxon>
        <taxon>Actinomycetes</taxon>
        <taxon>Actinomycetales</taxon>
        <taxon>Actinomycetaceae</taxon>
        <taxon>Trueperella</taxon>
    </lineage>
</organism>
<keyword evidence="3 6" id="KW-0812">Transmembrane</keyword>
<keyword evidence="4 6" id="KW-1133">Transmembrane helix</keyword>
<dbReference type="InterPro" id="IPR052159">
    <property type="entry name" value="Competence_DNA_uptake"/>
</dbReference>
<evidence type="ECO:0000256" key="6">
    <source>
        <dbReference type="SAM" id="Phobius"/>
    </source>
</evidence>
<dbReference type="InterPro" id="IPR036866">
    <property type="entry name" value="RibonucZ/Hydroxyglut_hydro"/>
</dbReference>
<evidence type="ECO:0000256" key="3">
    <source>
        <dbReference type="ARBA" id="ARBA00022692"/>
    </source>
</evidence>
<dbReference type="AlphaFoldDB" id="A0A0W1KK38"/>
<dbReference type="PANTHER" id="PTHR30619:SF7">
    <property type="entry name" value="BETA-LACTAMASE DOMAIN PROTEIN"/>
    <property type="match status" value="1"/>
</dbReference>
<sequence length="721" mass="75572">MQDFRLLVPAGVVWAVALLAPDYLALGLVALLVTLLGALRSNWFATIVGVALLSGTIAGGTDALVGESDAIYHEVGREVEVTGAIERHPKTTGGQFGAMVRIEAVARVSAAANSGPAMSSRASAYMRWEGERLERGTRFVARGRLSAGDAMLRLNASTIEPLSAPLTGRLRSALREYVADRPWHAQLIPGVVVGDDTGLPELATEQMRMLSLSHLTAVSGAHVSLVIAVVLGAVGRRRPLVAGAFALASLGGLVALVGPEASVLRAGYMGVLMCLAIALRRRTNALPLLAATIIGVSLLDLELARSLGFQLSALATAAIIVFSYPLQRRLAEHVPGAIADVVSISLIAAIATGPPLLAIQERASLWGILANALVAPVVAPLTIGGMAGTLLLPVAPWLATPILRACEACTWWMAKVTTLLIGLPGSGLPTIAVLIANVAFLGVLLAALAFGGVRVILGAVGTLVCAALVSAFIPQRGAGDWEAIQCDVGQGSAFLGRTEEGIVLVDVGPEGGNMAACLELAGVARIDLVIISHFDADHVRGLEDVLDAADVGEVWYSPNLNHVYNSSWALELMDRRGVEHRPVEFGQRTGGIEIIGPRSVIGTDDSTNADSLVVQMVTASHRILILGDAPEDRQRSLLGDVGEIDVVVVGHHGARDQSRELAERLEARVTIFSVGKDNTYGHPTREALEIWHAPIQVRTDLCGPAVLGAAEMVSGCRMDVE</sequence>
<dbReference type="OrthoDB" id="7177610at2"/>
<feature type="transmembrane region" description="Helical" evidence="6">
    <location>
        <begin position="363"/>
        <end position="383"/>
    </location>
</feature>
<gene>
    <name evidence="8" type="ORF">AQZ59_01245</name>
    <name evidence="9" type="ORF">QP858_06235</name>
</gene>